<evidence type="ECO:0000313" key="3">
    <source>
        <dbReference type="EMBL" id="KAK7086860.1"/>
    </source>
</evidence>
<keyword evidence="4" id="KW-1185">Reference proteome</keyword>
<organism evidence="3 4">
    <name type="scientific">Halocaridina rubra</name>
    <name type="common">Hawaiian red shrimp</name>
    <dbReference type="NCBI Taxonomy" id="373956"/>
    <lineage>
        <taxon>Eukaryota</taxon>
        <taxon>Metazoa</taxon>
        <taxon>Ecdysozoa</taxon>
        <taxon>Arthropoda</taxon>
        <taxon>Crustacea</taxon>
        <taxon>Multicrustacea</taxon>
        <taxon>Malacostraca</taxon>
        <taxon>Eumalacostraca</taxon>
        <taxon>Eucarida</taxon>
        <taxon>Decapoda</taxon>
        <taxon>Pleocyemata</taxon>
        <taxon>Caridea</taxon>
        <taxon>Atyoidea</taxon>
        <taxon>Atyidae</taxon>
        <taxon>Halocaridina</taxon>
    </lineage>
</organism>
<gene>
    <name evidence="3" type="ORF">SK128_013718</name>
</gene>
<dbReference type="PANTHER" id="PTHR18945">
    <property type="entry name" value="NEUROTRANSMITTER GATED ION CHANNEL"/>
    <property type="match status" value="1"/>
</dbReference>
<dbReference type="Proteomes" id="UP001381693">
    <property type="component" value="Unassembled WGS sequence"/>
</dbReference>
<protein>
    <recommendedName>
        <fullName evidence="2">Neurotransmitter-gated ion-channel ligand-binding domain-containing protein</fullName>
    </recommendedName>
</protein>
<dbReference type="InterPro" id="IPR006201">
    <property type="entry name" value="Neur_channel"/>
</dbReference>
<dbReference type="InterPro" id="IPR006202">
    <property type="entry name" value="Neur_chan_lig-bd"/>
</dbReference>
<dbReference type="GO" id="GO:0004888">
    <property type="term" value="F:transmembrane signaling receptor activity"/>
    <property type="evidence" value="ECO:0007669"/>
    <property type="project" value="InterPro"/>
</dbReference>
<sequence length="256" mass="29566">MNAMLKMAIILLFASEAFALSRTKAEEELGKALLKDYNKKVLPSEKTIVNITDFHIDRFHVNYKDHVVMLSCWIAMSWKDSKLTWTPNLHEGIAEVPMHYYDIWIPDMYSDDGARSYYKGLWSYENAVVSSEGKVKYVPQYELPFYCVMDMTYWPHDTHNCSFKFRSWIHGAHRLDINLQAKPTVNVARKVLSSGEAIGINEWVIRDISLSKGTNTFKCCKDPFIEVTFNFLLNRNAPAYTWTAKMPAAGKFLLIP</sequence>
<accession>A0AAN9AH98</accession>
<feature type="signal peptide" evidence="1">
    <location>
        <begin position="1"/>
        <end position="19"/>
    </location>
</feature>
<dbReference type="SUPFAM" id="SSF63712">
    <property type="entry name" value="Nicotinic receptor ligand binding domain-like"/>
    <property type="match status" value="1"/>
</dbReference>
<evidence type="ECO:0000256" key="1">
    <source>
        <dbReference type="SAM" id="SignalP"/>
    </source>
</evidence>
<dbReference type="EMBL" id="JAXCGZ010000063">
    <property type="protein sequence ID" value="KAK7086860.1"/>
    <property type="molecule type" value="Genomic_DNA"/>
</dbReference>
<proteinExistence type="predicted"/>
<keyword evidence="1" id="KW-0732">Signal</keyword>
<dbReference type="PRINTS" id="PR00252">
    <property type="entry name" value="NRIONCHANNEL"/>
</dbReference>
<dbReference type="InterPro" id="IPR036734">
    <property type="entry name" value="Neur_chan_lig-bd_sf"/>
</dbReference>
<dbReference type="Pfam" id="PF02931">
    <property type="entry name" value="Neur_chan_LBD"/>
    <property type="match status" value="1"/>
</dbReference>
<feature type="chain" id="PRO_5043023918" description="Neurotransmitter-gated ion-channel ligand-binding domain-containing protein" evidence="1">
    <location>
        <begin position="20"/>
        <end position="256"/>
    </location>
</feature>
<name>A0AAN9AH98_HALRR</name>
<comment type="caution">
    <text evidence="3">The sequence shown here is derived from an EMBL/GenBank/DDBJ whole genome shotgun (WGS) entry which is preliminary data.</text>
</comment>
<evidence type="ECO:0000313" key="4">
    <source>
        <dbReference type="Proteomes" id="UP001381693"/>
    </source>
</evidence>
<dbReference type="CDD" id="cd18989">
    <property type="entry name" value="LGIC_ECD_cation"/>
    <property type="match status" value="1"/>
</dbReference>
<feature type="domain" description="Neurotransmitter-gated ion-channel ligand-binding" evidence="2">
    <location>
        <begin position="27"/>
        <end position="236"/>
    </location>
</feature>
<dbReference type="GO" id="GO:0005230">
    <property type="term" value="F:extracellular ligand-gated monoatomic ion channel activity"/>
    <property type="evidence" value="ECO:0007669"/>
    <property type="project" value="InterPro"/>
</dbReference>
<dbReference type="Gene3D" id="2.70.170.10">
    <property type="entry name" value="Neurotransmitter-gated ion-channel ligand-binding domain"/>
    <property type="match status" value="1"/>
</dbReference>
<dbReference type="FunFam" id="2.70.170.10:FF:000028">
    <property type="entry name" value="AcetylCholine Receptor"/>
    <property type="match status" value="1"/>
</dbReference>
<dbReference type="GO" id="GO:0016020">
    <property type="term" value="C:membrane"/>
    <property type="evidence" value="ECO:0007669"/>
    <property type="project" value="InterPro"/>
</dbReference>
<dbReference type="AlphaFoldDB" id="A0AAN9AH98"/>
<reference evidence="3 4" key="1">
    <citation type="submission" date="2023-11" db="EMBL/GenBank/DDBJ databases">
        <title>Halocaridina rubra genome assembly.</title>
        <authorList>
            <person name="Smith C."/>
        </authorList>
    </citation>
    <scope>NUCLEOTIDE SEQUENCE [LARGE SCALE GENOMIC DNA]</scope>
    <source>
        <strain evidence="3">EP-1</strain>
        <tissue evidence="3">Whole</tissue>
    </source>
</reference>
<evidence type="ECO:0000259" key="2">
    <source>
        <dbReference type="Pfam" id="PF02931"/>
    </source>
</evidence>